<dbReference type="Pfam" id="PF00651">
    <property type="entry name" value="BTB"/>
    <property type="match status" value="1"/>
</dbReference>
<dbReference type="EMBL" id="NKXS01000259">
    <property type="protein sequence ID" value="PIN25346.1"/>
    <property type="molecule type" value="Genomic_DNA"/>
</dbReference>
<dbReference type="UniPathway" id="UPA00143"/>
<accession>A0A2G9I6H0</accession>
<dbReference type="InterPro" id="IPR038920">
    <property type="entry name" value="At3g05675-like"/>
</dbReference>
<comment type="caution">
    <text evidence="3">The sequence shown here is derived from an EMBL/GenBank/DDBJ whole genome shotgun (WGS) entry which is preliminary data.</text>
</comment>
<proteinExistence type="predicted"/>
<keyword evidence="4" id="KW-1185">Reference proteome</keyword>
<gene>
    <name evidence="3" type="ORF">CDL12_01909</name>
</gene>
<dbReference type="InterPro" id="IPR011333">
    <property type="entry name" value="SKP1/BTB/POZ_sf"/>
</dbReference>
<evidence type="ECO:0000313" key="3">
    <source>
        <dbReference type="EMBL" id="PIN25346.1"/>
    </source>
</evidence>
<sequence length="429" mass="48449">MDDHIRNDSVKFGEECKSDVVICLKNSKGRQEFFYSHSYILKNKSTYFADRLSESRLQACLEIECTEVNYNHHLKLLKSLYLPANLLLDSWDSVRSVLGVLQVAVTLRCESIVKSCLKYLEAVPWEDKEEHEIVVVISQLGPIAMPVLARIQPVDLVATKSVFISAIRFATSVEGPCPPLGDELRTSAQEQVEYMLGEDEDMPLVAADNEVKLETRIGLSKIFSSFESELSTLLESDTFDATEGKIVQSLTDLEWMCNVLTKMSLMNDFVSKWIDISDSVLQIIKDKKLEYTMWGLKVKLIEVTSKVLDAVGYGNVILPAPSRVQLLKTWLPFIRKLKPILDSMSNKDTEFQHKMDDDLCQSIEGAIVSLVSALPSDDQADILAEWMNDGQLRYPDLSEAFEVWCFRTKSAKRRLVGGLDRVDNATISL</sequence>
<protein>
    <recommendedName>
        <fullName evidence="2">BTB domain-containing protein</fullName>
    </recommendedName>
</protein>
<dbReference type="GO" id="GO:0016567">
    <property type="term" value="P:protein ubiquitination"/>
    <property type="evidence" value="ECO:0007669"/>
    <property type="project" value="UniProtKB-UniPathway"/>
</dbReference>
<evidence type="ECO:0000256" key="1">
    <source>
        <dbReference type="ARBA" id="ARBA00004906"/>
    </source>
</evidence>
<dbReference type="SUPFAM" id="SSF54695">
    <property type="entry name" value="POZ domain"/>
    <property type="match status" value="1"/>
</dbReference>
<dbReference type="Proteomes" id="UP000231279">
    <property type="component" value="Unassembled WGS sequence"/>
</dbReference>
<dbReference type="STRING" id="429701.A0A2G9I6H0"/>
<dbReference type="AlphaFoldDB" id="A0A2G9I6H0"/>
<dbReference type="PROSITE" id="PS50097">
    <property type="entry name" value="BTB"/>
    <property type="match status" value="1"/>
</dbReference>
<dbReference type="InterPro" id="IPR000210">
    <property type="entry name" value="BTB/POZ_dom"/>
</dbReference>
<evidence type="ECO:0000259" key="2">
    <source>
        <dbReference type="PROSITE" id="PS50097"/>
    </source>
</evidence>
<dbReference type="PANTHER" id="PTHR31060">
    <property type="entry name" value="OSJNBA0011J08.25 PROTEIN-RELATED"/>
    <property type="match status" value="1"/>
</dbReference>
<dbReference type="OrthoDB" id="1878759at2759"/>
<dbReference type="Gene3D" id="3.30.710.10">
    <property type="entry name" value="Potassium Channel Kv1.1, Chain A"/>
    <property type="match status" value="1"/>
</dbReference>
<name>A0A2G9I6H0_9LAMI</name>
<feature type="domain" description="BTB" evidence="2">
    <location>
        <begin position="18"/>
        <end position="81"/>
    </location>
</feature>
<dbReference type="PANTHER" id="PTHR31060:SF7">
    <property type="entry name" value="OS06G0129200 PROTEIN"/>
    <property type="match status" value="1"/>
</dbReference>
<evidence type="ECO:0000313" key="4">
    <source>
        <dbReference type="Proteomes" id="UP000231279"/>
    </source>
</evidence>
<reference evidence="4" key="1">
    <citation type="journal article" date="2018" name="Gigascience">
        <title>Genome assembly of the Pink Ipe (Handroanthus impetiginosus, Bignoniaceae), a highly valued, ecologically keystone Neotropical timber forest tree.</title>
        <authorList>
            <person name="Silva-Junior O.B."/>
            <person name="Grattapaglia D."/>
            <person name="Novaes E."/>
            <person name="Collevatti R.G."/>
        </authorList>
    </citation>
    <scope>NUCLEOTIDE SEQUENCE [LARGE SCALE GENOMIC DNA]</scope>
    <source>
        <strain evidence="4">cv. UFG-1</strain>
    </source>
</reference>
<organism evidence="3 4">
    <name type="scientific">Handroanthus impetiginosus</name>
    <dbReference type="NCBI Taxonomy" id="429701"/>
    <lineage>
        <taxon>Eukaryota</taxon>
        <taxon>Viridiplantae</taxon>
        <taxon>Streptophyta</taxon>
        <taxon>Embryophyta</taxon>
        <taxon>Tracheophyta</taxon>
        <taxon>Spermatophyta</taxon>
        <taxon>Magnoliopsida</taxon>
        <taxon>eudicotyledons</taxon>
        <taxon>Gunneridae</taxon>
        <taxon>Pentapetalae</taxon>
        <taxon>asterids</taxon>
        <taxon>lamiids</taxon>
        <taxon>Lamiales</taxon>
        <taxon>Bignoniaceae</taxon>
        <taxon>Crescentiina</taxon>
        <taxon>Tabebuia alliance</taxon>
        <taxon>Handroanthus</taxon>
    </lineage>
</organism>
<comment type="pathway">
    <text evidence="1">Protein modification; protein ubiquitination.</text>
</comment>